<keyword evidence="3" id="KW-1185">Reference proteome</keyword>
<comment type="caution">
    <text evidence="2">The sequence shown here is derived from an EMBL/GenBank/DDBJ whole genome shotgun (WGS) entry which is preliminary data.</text>
</comment>
<organism evidence="2 3">
    <name type="scientific">Rosa chinensis</name>
    <name type="common">China rose</name>
    <dbReference type="NCBI Taxonomy" id="74649"/>
    <lineage>
        <taxon>Eukaryota</taxon>
        <taxon>Viridiplantae</taxon>
        <taxon>Streptophyta</taxon>
        <taxon>Embryophyta</taxon>
        <taxon>Tracheophyta</taxon>
        <taxon>Spermatophyta</taxon>
        <taxon>Magnoliopsida</taxon>
        <taxon>eudicotyledons</taxon>
        <taxon>Gunneridae</taxon>
        <taxon>Pentapetalae</taxon>
        <taxon>rosids</taxon>
        <taxon>fabids</taxon>
        <taxon>Rosales</taxon>
        <taxon>Rosaceae</taxon>
        <taxon>Rosoideae</taxon>
        <taxon>Rosoideae incertae sedis</taxon>
        <taxon>Rosa</taxon>
    </lineage>
</organism>
<feature type="region of interest" description="Disordered" evidence="1">
    <location>
        <begin position="123"/>
        <end position="149"/>
    </location>
</feature>
<evidence type="ECO:0000256" key="1">
    <source>
        <dbReference type="SAM" id="MobiDB-lite"/>
    </source>
</evidence>
<reference evidence="2 3" key="1">
    <citation type="journal article" date="2018" name="Nat. Genet.">
        <title>The Rosa genome provides new insights in the design of modern roses.</title>
        <authorList>
            <person name="Bendahmane M."/>
        </authorList>
    </citation>
    <scope>NUCLEOTIDE SEQUENCE [LARGE SCALE GENOMIC DNA]</scope>
    <source>
        <strain evidence="3">cv. Old Blush</strain>
    </source>
</reference>
<evidence type="ECO:0000313" key="2">
    <source>
        <dbReference type="EMBL" id="PRQ22835.1"/>
    </source>
</evidence>
<evidence type="ECO:0000313" key="3">
    <source>
        <dbReference type="Proteomes" id="UP000238479"/>
    </source>
</evidence>
<dbReference type="Proteomes" id="UP000238479">
    <property type="component" value="Chromosome 6"/>
</dbReference>
<protein>
    <submittedName>
        <fullName evidence="2">Uncharacterized protein</fullName>
    </submittedName>
</protein>
<accession>A0A2P6PLM3</accession>
<proteinExistence type="predicted"/>
<sequence length="180" mass="19895">MPLTRSPRSIMISLTIDDAVGLSFACLCLRPAGWSWLADLTFAAPNFEALSLFGKMGGKRASLKSGKMAVGGVKSQKFDLKSQSAKTKSLTKEDPRKDLADLTSVMSPNQKRVMKLLQLPKLHGSQKKMSTAEPASDSDSDSDAIHVGPESSVWDLRTRDWPDNRRLRLEFFRWGLNPGE</sequence>
<name>A0A2P6PLM3_ROSCH</name>
<dbReference type="EMBL" id="PDCK01000044">
    <property type="protein sequence ID" value="PRQ22835.1"/>
    <property type="molecule type" value="Genomic_DNA"/>
</dbReference>
<dbReference type="Gramene" id="PRQ22835">
    <property type="protein sequence ID" value="PRQ22835"/>
    <property type="gene ID" value="RchiOBHm_Chr6g0254561"/>
</dbReference>
<dbReference type="AlphaFoldDB" id="A0A2P6PLM3"/>
<gene>
    <name evidence="2" type="ORF">RchiOBHm_Chr6g0254561</name>
</gene>